<protein>
    <submittedName>
        <fullName evidence="1">Uncharacterized protein</fullName>
    </submittedName>
</protein>
<name>A0A8J3TNU1_9ACTN</name>
<keyword evidence="2" id="KW-1185">Reference proteome</keyword>
<organism evidence="1 2">
    <name type="scientific">Planotetraspora mira</name>
    <dbReference type="NCBI Taxonomy" id="58121"/>
    <lineage>
        <taxon>Bacteria</taxon>
        <taxon>Bacillati</taxon>
        <taxon>Actinomycetota</taxon>
        <taxon>Actinomycetes</taxon>
        <taxon>Streptosporangiales</taxon>
        <taxon>Streptosporangiaceae</taxon>
        <taxon>Planotetraspora</taxon>
    </lineage>
</organism>
<sequence>MTTKRRRRPARFLGSYDDADVEAEVQRTDAILDGLARREPVASGADAAIRMLGALVADVESQRLSSVSITPST</sequence>
<gene>
    <name evidence="1" type="ORF">Pmi06nite_29410</name>
</gene>
<proteinExistence type="predicted"/>
<evidence type="ECO:0000313" key="2">
    <source>
        <dbReference type="Proteomes" id="UP000650628"/>
    </source>
</evidence>
<dbReference type="EMBL" id="BOOO01000015">
    <property type="protein sequence ID" value="GII29499.1"/>
    <property type="molecule type" value="Genomic_DNA"/>
</dbReference>
<comment type="caution">
    <text evidence="1">The sequence shown here is derived from an EMBL/GenBank/DDBJ whole genome shotgun (WGS) entry which is preliminary data.</text>
</comment>
<accession>A0A8J3TNU1</accession>
<dbReference type="RefSeq" id="WP_203953483.1">
    <property type="nucleotide sequence ID" value="NZ_BOOO01000015.1"/>
</dbReference>
<evidence type="ECO:0000313" key="1">
    <source>
        <dbReference type="EMBL" id="GII29499.1"/>
    </source>
</evidence>
<reference evidence="1 2" key="1">
    <citation type="submission" date="2021-01" db="EMBL/GenBank/DDBJ databases">
        <title>Whole genome shotgun sequence of Planotetraspora mira NBRC 15435.</title>
        <authorList>
            <person name="Komaki H."/>
            <person name="Tamura T."/>
        </authorList>
    </citation>
    <scope>NUCLEOTIDE SEQUENCE [LARGE SCALE GENOMIC DNA]</scope>
    <source>
        <strain evidence="1 2">NBRC 15435</strain>
    </source>
</reference>
<dbReference type="Proteomes" id="UP000650628">
    <property type="component" value="Unassembled WGS sequence"/>
</dbReference>
<dbReference type="AlphaFoldDB" id="A0A8J3TNU1"/>